<dbReference type="Proteomes" id="UP000011185">
    <property type="component" value="Unassembled WGS sequence"/>
</dbReference>
<dbReference type="AlphaFoldDB" id="L7JXN7"/>
<name>L7JXN7_TRAHO</name>
<sequence length="123" mass="15138">MYDVPPTIKEIRRAKRQKNLQKQRLIRRHVLLDIPLPPKKKTLLPKKNFLIIIRNPKFRKCKSGRRYRNYIFMDGDKRTLKDMKKNYGVNVVHYEERRRMFNGFKEIEELEDELEGYEHYICN</sequence>
<evidence type="ECO:0000313" key="1">
    <source>
        <dbReference type="EMBL" id="ELQ75522.1"/>
    </source>
</evidence>
<protein>
    <submittedName>
        <fullName evidence="1">Uncharacterized protein</fullName>
    </submittedName>
</protein>
<organism evidence="1 2">
    <name type="scientific">Trachipleistophora hominis</name>
    <name type="common">Microsporidian parasite</name>
    <dbReference type="NCBI Taxonomy" id="72359"/>
    <lineage>
        <taxon>Eukaryota</taxon>
        <taxon>Fungi</taxon>
        <taxon>Fungi incertae sedis</taxon>
        <taxon>Microsporidia</taxon>
        <taxon>Pleistophoridae</taxon>
        <taxon>Trachipleistophora</taxon>
    </lineage>
</organism>
<evidence type="ECO:0000313" key="2">
    <source>
        <dbReference type="Proteomes" id="UP000011185"/>
    </source>
</evidence>
<proteinExistence type="predicted"/>
<dbReference type="InParanoid" id="L7JXN7"/>
<dbReference type="EMBL" id="JH993952">
    <property type="protein sequence ID" value="ELQ75522.1"/>
    <property type="molecule type" value="Genomic_DNA"/>
</dbReference>
<dbReference type="HOGENOM" id="CLU_2016816_0_0_1"/>
<keyword evidence="2" id="KW-1185">Reference proteome</keyword>
<dbReference type="OrthoDB" id="10472735at2759"/>
<reference evidence="1 2" key="1">
    <citation type="journal article" date="2012" name="PLoS Pathog.">
        <title>The genome of the obligate intracellular parasite Trachipleistophora hominis: new insights into microsporidian genome dynamics and reductive evolution.</title>
        <authorList>
            <person name="Heinz E."/>
            <person name="Williams T.A."/>
            <person name="Nakjang S."/>
            <person name="Noel C.J."/>
            <person name="Swan D.C."/>
            <person name="Goldberg A.V."/>
            <person name="Harris S.R."/>
            <person name="Weinmaier T."/>
            <person name="Markert S."/>
            <person name="Becher D."/>
            <person name="Bernhardt J."/>
            <person name="Dagan T."/>
            <person name="Hacker C."/>
            <person name="Lucocq J.M."/>
            <person name="Schweder T."/>
            <person name="Rattei T."/>
            <person name="Hall N."/>
            <person name="Hirt R.P."/>
            <person name="Embley T.M."/>
        </authorList>
    </citation>
    <scope>NUCLEOTIDE SEQUENCE [LARGE SCALE GENOMIC DNA]</scope>
</reference>
<accession>L7JXN7</accession>
<dbReference type="OMA" id="GYEHYIC"/>
<gene>
    <name evidence="1" type="ORF">THOM_1565</name>
</gene>
<dbReference type="VEuPathDB" id="MicrosporidiaDB:THOM_1565"/>